<comment type="similarity">
    <text evidence="1">Belongs to the sigma-70 factor family. ECF subfamily.</text>
</comment>
<proteinExistence type="inferred from homology"/>
<name>A0AAE3M8E8_9BACT</name>
<dbReference type="SUPFAM" id="SSF88659">
    <property type="entry name" value="Sigma3 and sigma4 domains of RNA polymerase sigma factors"/>
    <property type="match status" value="1"/>
</dbReference>
<feature type="domain" description="RNA polymerase sigma-70 region 2" evidence="6">
    <location>
        <begin position="15"/>
        <end position="73"/>
    </location>
</feature>
<dbReference type="InterPro" id="IPR013325">
    <property type="entry name" value="RNA_pol_sigma_r2"/>
</dbReference>
<reference evidence="8" key="1">
    <citation type="submission" date="2022-10" db="EMBL/GenBank/DDBJ databases">
        <authorList>
            <person name="Yu W.X."/>
        </authorList>
    </citation>
    <scope>NUCLEOTIDE SEQUENCE</scope>
    <source>
        <strain evidence="8">AAT</strain>
    </source>
</reference>
<dbReference type="EMBL" id="JAPDPJ010000084">
    <property type="protein sequence ID" value="MCW3789149.1"/>
    <property type="molecule type" value="Genomic_DNA"/>
</dbReference>
<dbReference type="GO" id="GO:0006352">
    <property type="term" value="P:DNA-templated transcription initiation"/>
    <property type="evidence" value="ECO:0007669"/>
    <property type="project" value="InterPro"/>
</dbReference>
<sequence>MKDVTKTIWEEFGIYIRNFIVSKVGNKSDVEDIFQDVFLKIHSNINTLKDENKMQSWIFQITRNCITDYYRSGKSDYIEAGEGFSEHEETDLEYETKLENVTSGLESIIDSLPEKYAKALKRVEIDGIAQTDLAQELDISVSGAKLRVQRGRKLVKDVLLDCCKFQFDKYGTFIDYEKKIAFIAFKKTRFTEITVNLIQYFKSYG</sequence>
<evidence type="ECO:0000259" key="6">
    <source>
        <dbReference type="Pfam" id="PF04542"/>
    </source>
</evidence>
<organism evidence="8 9">
    <name type="scientific">Plebeiibacterium sediminum</name>
    <dbReference type="NCBI Taxonomy" id="2992112"/>
    <lineage>
        <taxon>Bacteria</taxon>
        <taxon>Pseudomonadati</taxon>
        <taxon>Bacteroidota</taxon>
        <taxon>Bacteroidia</taxon>
        <taxon>Marinilabiliales</taxon>
        <taxon>Marinilabiliaceae</taxon>
        <taxon>Plebeiibacterium</taxon>
    </lineage>
</organism>
<dbReference type="AlphaFoldDB" id="A0AAE3M8E8"/>
<evidence type="ECO:0000256" key="2">
    <source>
        <dbReference type="ARBA" id="ARBA00023015"/>
    </source>
</evidence>
<dbReference type="Gene3D" id="1.10.1740.10">
    <property type="match status" value="1"/>
</dbReference>
<dbReference type="GO" id="GO:0016987">
    <property type="term" value="F:sigma factor activity"/>
    <property type="evidence" value="ECO:0007669"/>
    <property type="project" value="UniProtKB-KW"/>
</dbReference>
<evidence type="ECO:0000256" key="5">
    <source>
        <dbReference type="NCBIfam" id="TIGR02959"/>
    </source>
</evidence>
<dbReference type="RefSeq" id="WP_301192706.1">
    <property type="nucleotide sequence ID" value="NZ_JAPDPJ010000084.1"/>
</dbReference>
<dbReference type="GO" id="GO:0003677">
    <property type="term" value="F:DNA binding"/>
    <property type="evidence" value="ECO:0007669"/>
    <property type="project" value="InterPro"/>
</dbReference>
<keyword evidence="2" id="KW-0805">Transcription regulation</keyword>
<dbReference type="InterPro" id="IPR013324">
    <property type="entry name" value="RNA_pol_sigma_r3/r4-like"/>
</dbReference>
<feature type="domain" description="RNA polymerase sigma factor 70 region 4 type 2" evidence="7">
    <location>
        <begin position="105"/>
        <end position="153"/>
    </location>
</feature>
<evidence type="ECO:0000256" key="1">
    <source>
        <dbReference type="ARBA" id="ARBA00010641"/>
    </source>
</evidence>
<dbReference type="InterPro" id="IPR036388">
    <property type="entry name" value="WH-like_DNA-bd_sf"/>
</dbReference>
<evidence type="ECO:0000256" key="3">
    <source>
        <dbReference type="ARBA" id="ARBA00023082"/>
    </source>
</evidence>
<dbReference type="NCBIfam" id="TIGR02937">
    <property type="entry name" value="sigma70-ECF"/>
    <property type="match status" value="1"/>
</dbReference>
<evidence type="ECO:0000313" key="9">
    <source>
        <dbReference type="Proteomes" id="UP001209229"/>
    </source>
</evidence>
<dbReference type="InterPro" id="IPR013249">
    <property type="entry name" value="RNA_pol_sigma70_r4_t2"/>
</dbReference>
<dbReference type="Proteomes" id="UP001209229">
    <property type="component" value="Unassembled WGS sequence"/>
</dbReference>
<dbReference type="Pfam" id="PF04542">
    <property type="entry name" value="Sigma70_r2"/>
    <property type="match status" value="1"/>
</dbReference>
<dbReference type="InterPro" id="IPR014304">
    <property type="entry name" value="RNA_pol_sigma-Z"/>
</dbReference>
<dbReference type="SUPFAM" id="SSF88946">
    <property type="entry name" value="Sigma2 domain of RNA polymerase sigma factors"/>
    <property type="match status" value="1"/>
</dbReference>
<dbReference type="Pfam" id="PF08281">
    <property type="entry name" value="Sigma70_r4_2"/>
    <property type="match status" value="1"/>
</dbReference>
<dbReference type="InterPro" id="IPR007627">
    <property type="entry name" value="RNA_pol_sigma70_r2"/>
</dbReference>
<protein>
    <recommendedName>
        <fullName evidence="5">RNA polymerase sigma factor SigZ</fullName>
    </recommendedName>
</protein>
<dbReference type="Gene3D" id="1.10.10.10">
    <property type="entry name" value="Winged helix-like DNA-binding domain superfamily/Winged helix DNA-binding domain"/>
    <property type="match status" value="1"/>
</dbReference>
<dbReference type="InterPro" id="IPR014284">
    <property type="entry name" value="RNA_pol_sigma-70_dom"/>
</dbReference>
<dbReference type="InterPro" id="IPR039425">
    <property type="entry name" value="RNA_pol_sigma-70-like"/>
</dbReference>
<evidence type="ECO:0000259" key="7">
    <source>
        <dbReference type="Pfam" id="PF08281"/>
    </source>
</evidence>
<keyword evidence="9" id="KW-1185">Reference proteome</keyword>
<evidence type="ECO:0000313" key="8">
    <source>
        <dbReference type="EMBL" id="MCW3789149.1"/>
    </source>
</evidence>
<keyword evidence="3" id="KW-0731">Sigma factor</keyword>
<dbReference type="NCBIfam" id="TIGR02959">
    <property type="entry name" value="SigZ"/>
    <property type="match status" value="1"/>
</dbReference>
<keyword evidence="4" id="KW-0804">Transcription</keyword>
<comment type="caution">
    <text evidence="8">The sequence shown here is derived from an EMBL/GenBank/DDBJ whole genome shotgun (WGS) entry which is preliminary data.</text>
</comment>
<dbReference type="PANTHER" id="PTHR43133:SF62">
    <property type="entry name" value="RNA POLYMERASE SIGMA FACTOR SIGZ"/>
    <property type="match status" value="1"/>
</dbReference>
<dbReference type="PANTHER" id="PTHR43133">
    <property type="entry name" value="RNA POLYMERASE ECF-TYPE SIGMA FACTO"/>
    <property type="match status" value="1"/>
</dbReference>
<gene>
    <name evidence="8" type="primary">sigZ</name>
    <name evidence="8" type="ORF">OM075_21970</name>
</gene>
<accession>A0AAE3M8E8</accession>
<evidence type="ECO:0000256" key="4">
    <source>
        <dbReference type="ARBA" id="ARBA00023163"/>
    </source>
</evidence>